<dbReference type="GO" id="GO:0016887">
    <property type="term" value="F:ATP hydrolysis activity"/>
    <property type="evidence" value="ECO:0007669"/>
    <property type="project" value="InterPro"/>
</dbReference>
<organism evidence="18 19">
    <name type="scientific">Piedraia hortae CBS 480.64</name>
    <dbReference type="NCBI Taxonomy" id="1314780"/>
    <lineage>
        <taxon>Eukaryota</taxon>
        <taxon>Fungi</taxon>
        <taxon>Dikarya</taxon>
        <taxon>Ascomycota</taxon>
        <taxon>Pezizomycotina</taxon>
        <taxon>Dothideomycetes</taxon>
        <taxon>Dothideomycetidae</taxon>
        <taxon>Capnodiales</taxon>
        <taxon>Piedraiaceae</taxon>
        <taxon>Piedraia</taxon>
    </lineage>
</organism>
<evidence type="ECO:0000256" key="2">
    <source>
        <dbReference type="ARBA" id="ARBA00004123"/>
    </source>
</evidence>
<evidence type="ECO:0000256" key="9">
    <source>
        <dbReference type="ARBA" id="ARBA00022801"/>
    </source>
</evidence>
<dbReference type="InterPro" id="IPR027417">
    <property type="entry name" value="P-loop_NTPase"/>
</dbReference>
<dbReference type="PANTHER" id="PTHR18867">
    <property type="entry name" value="RAD50"/>
    <property type="match status" value="1"/>
</dbReference>
<dbReference type="FunFam" id="3.40.50.300:FF:000947">
    <property type="entry name" value="DNA repair protein RAD50"/>
    <property type="match status" value="1"/>
</dbReference>
<comment type="subcellular location">
    <subcellularLocation>
        <location evidence="3">Chromosome</location>
    </subcellularLocation>
    <subcellularLocation>
        <location evidence="2">Nucleus</location>
    </subcellularLocation>
</comment>
<name>A0A6A7BTM2_9PEZI</name>
<dbReference type="GO" id="GO:0007004">
    <property type="term" value="P:telomere maintenance via telomerase"/>
    <property type="evidence" value="ECO:0007669"/>
    <property type="project" value="TreeGrafter"/>
</dbReference>
<gene>
    <name evidence="18" type="ORF">K470DRAFT_283459</name>
</gene>
<dbReference type="Proteomes" id="UP000799421">
    <property type="component" value="Unassembled WGS sequence"/>
</dbReference>
<feature type="coiled-coil region" evidence="15">
    <location>
        <begin position="201"/>
        <end position="235"/>
    </location>
</feature>
<dbReference type="GO" id="GO:0030870">
    <property type="term" value="C:Mre11 complex"/>
    <property type="evidence" value="ECO:0007669"/>
    <property type="project" value="TreeGrafter"/>
</dbReference>
<evidence type="ECO:0000256" key="4">
    <source>
        <dbReference type="ARBA" id="ARBA00009439"/>
    </source>
</evidence>
<evidence type="ECO:0000259" key="17">
    <source>
        <dbReference type="Pfam" id="PF13476"/>
    </source>
</evidence>
<dbReference type="OrthoDB" id="18797at2759"/>
<feature type="coiled-coil region" evidence="15">
    <location>
        <begin position="390"/>
        <end position="428"/>
    </location>
</feature>
<dbReference type="Pfam" id="PF13476">
    <property type="entry name" value="AAA_23"/>
    <property type="match status" value="1"/>
</dbReference>
<keyword evidence="6" id="KW-0158">Chromosome</keyword>
<accession>A0A6A7BTM2</accession>
<dbReference type="GO" id="GO:0046872">
    <property type="term" value="F:metal ion binding"/>
    <property type="evidence" value="ECO:0007669"/>
    <property type="project" value="UniProtKB-KW"/>
</dbReference>
<evidence type="ECO:0000256" key="12">
    <source>
        <dbReference type="ARBA" id="ARBA00023204"/>
    </source>
</evidence>
<sequence>MAETTMSSIDKLSILGIRSFDNSRSETIQFHRPLTLITTIIECLKYVTTGELPPNSRSGAFIHDPKICGESEVLAQVKLSFKSIQGARMVCTRNLQLTAKKASRTFKTLEGSILIVKNGEKSTMSSRVAELNSLMPQYLGVSKAILENVIFCHQDESLWPLSAPADLKKRFDEIFEAMKYTKAIDNIKSMQKHHKMNLIGMKKDEEFAQKLSAECDELRAQSEQFDARIKEAAKLAEAAWAKAEQAGMIAGELVGKRIEMRSKEESVQSLREHLEEMSDPDQELQNMLEQYEDRVQRITDDLDASKERYRSLDGEIQAARQKVSAKERECGVHEAEAQHYENQMQTRQQLVKDTARRYNIRGYEGNVDGKKAVAFMNKISTTAREQTAAFERARRETQEALQNAQSALAEINQKKSTLNSQKESARQTISTNDTKIGKLLDHISRITIDESAKFAMVSSQTDIETRLGEFKTKMQTADWDTRLQTEESAQRSLDDRKDALDAELVENTKQARESARLDFVQQELRTREERLDTLTPLLDRRGNELVEAERQRDGVAREAEQVEWKHAAALKDVAAKHMELKDCAAKIWTALGCEPTRYPKEVEMLEEERENYRARSEYNDVLFDYFDECLFWARKEKNQERVCRTCTRVLKDGAEVRNLEQSIEMTKSKVQGDADKTVEDLAAAKAVNRLHGRAISKAQHQRAELSRQRDEHDQEVRQVQGLSHTVQTITKLYGERLSGGETLRDLEQIQEDQKAVADESRARDRVRNQLRDLKEKRTLEDQVEELRSRSNEEQLATLGPQLSQAQERYNDISRRGAERDRQLQHEIDQLNSHEIESYLSRGGLDQVSRGRDEVESLKNAQTEAVDLVRELENQLRNHAETKRSIADNQRYPQLETHNAEADKAHYEAEGGKYQHQRNQLAAEQATVIGSLKSKDETLYKNSAREYKQAHIKVETTKACIEDLSLMKFHSLKMSEINRIIEELWRKTYQGTDVDTILIRSESDPDSKKASSGGKSYNYRVCMVKQDAEMDMRGRCSAGQKVLASIIIRLALAECFGANCGLIALDEPTTNLDRENIRALAESLSEIIRVRKQQRNFQLIVITHDEEFLREMRCADFADVYYRVDRSAEMKSIIERQSIAEVV</sequence>
<feature type="domain" description="Rad50/SbcC-type AAA" evidence="17">
    <location>
        <begin position="11"/>
        <end position="226"/>
    </location>
</feature>
<keyword evidence="19" id="KW-1185">Reference proteome</keyword>
<feature type="coiled-coil region" evidence="15">
    <location>
        <begin position="695"/>
        <end position="722"/>
    </location>
</feature>
<evidence type="ECO:0000313" key="19">
    <source>
        <dbReference type="Proteomes" id="UP000799421"/>
    </source>
</evidence>
<dbReference type="EMBL" id="MU006018">
    <property type="protein sequence ID" value="KAF2858079.1"/>
    <property type="molecule type" value="Genomic_DNA"/>
</dbReference>
<dbReference type="GO" id="GO:0000722">
    <property type="term" value="P:telomere maintenance via recombination"/>
    <property type="evidence" value="ECO:0007669"/>
    <property type="project" value="TreeGrafter"/>
</dbReference>
<dbReference type="AlphaFoldDB" id="A0A6A7BTM2"/>
<evidence type="ECO:0000256" key="10">
    <source>
        <dbReference type="ARBA" id="ARBA00022833"/>
    </source>
</evidence>
<evidence type="ECO:0000313" key="18">
    <source>
        <dbReference type="EMBL" id="KAF2858079.1"/>
    </source>
</evidence>
<dbReference type="GO" id="GO:0043047">
    <property type="term" value="F:single-stranded telomeric DNA binding"/>
    <property type="evidence" value="ECO:0007669"/>
    <property type="project" value="TreeGrafter"/>
</dbReference>
<protein>
    <recommendedName>
        <fullName evidence="5">DNA repair protein RAD50</fullName>
    </recommendedName>
</protein>
<keyword evidence="7" id="KW-0479">Metal-binding</keyword>
<keyword evidence="8" id="KW-0227">DNA damage</keyword>
<dbReference type="FunFam" id="3.40.50.300:FF:001195">
    <property type="entry name" value="DNA repair protein rad50"/>
    <property type="match status" value="1"/>
</dbReference>
<evidence type="ECO:0000256" key="8">
    <source>
        <dbReference type="ARBA" id="ARBA00022763"/>
    </source>
</evidence>
<dbReference type="InterPro" id="IPR038729">
    <property type="entry name" value="Rad50/SbcC_AAA"/>
</dbReference>
<keyword evidence="9 18" id="KW-0378">Hydrolase</keyword>
<evidence type="ECO:0000256" key="11">
    <source>
        <dbReference type="ARBA" id="ARBA00023054"/>
    </source>
</evidence>
<comment type="cofactor">
    <cofactor evidence="1">
        <name>Zn(2+)</name>
        <dbReference type="ChEBI" id="CHEBI:29105"/>
    </cofactor>
</comment>
<evidence type="ECO:0000256" key="1">
    <source>
        <dbReference type="ARBA" id="ARBA00001947"/>
    </source>
</evidence>
<keyword evidence="12" id="KW-0234">DNA repair</keyword>
<dbReference type="PANTHER" id="PTHR18867:SF12">
    <property type="entry name" value="DNA REPAIR PROTEIN RAD50"/>
    <property type="match status" value="1"/>
</dbReference>
<keyword evidence="11 15" id="KW-0175">Coiled coil</keyword>
<evidence type="ECO:0000256" key="3">
    <source>
        <dbReference type="ARBA" id="ARBA00004286"/>
    </source>
</evidence>
<keyword evidence="13" id="KW-0539">Nucleus</keyword>
<evidence type="ECO:0000256" key="15">
    <source>
        <dbReference type="SAM" id="Coils"/>
    </source>
</evidence>
<feature type="coiled-coil region" evidence="15">
    <location>
        <begin position="854"/>
        <end position="888"/>
    </location>
</feature>
<dbReference type="SUPFAM" id="SSF52540">
    <property type="entry name" value="P-loop containing nucleoside triphosphate hydrolases"/>
    <property type="match status" value="1"/>
</dbReference>
<dbReference type="Pfam" id="PF13558">
    <property type="entry name" value="SbcC_Walker_B"/>
    <property type="match status" value="1"/>
</dbReference>
<reference evidence="18" key="1">
    <citation type="journal article" date="2020" name="Stud. Mycol.">
        <title>101 Dothideomycetes genomes: a test case for predicting lifestyles and emergence of pathogens.</title>
        <authorList>
            <person name="Haridas S."/>
            <person name="Albert R."/>
            <person name="Binder M."/>
            <person name="Bloem J."/>
            <person name="Labutti K."/>
            <person name="Salamov A."/>
            <person name="Andreopoulos B."/>
            <person name="Baker S."/>
            <person name="Barry K."/>
            <person name="Bills G."/>
            <person name="Bluhm B."/>
            <person name="Cannon C."/>
            <person name="Castanera R."/>
            <person name="Culley D."/>
            <person name="Daum C."/>
            <person name="Ezra D."/>
            <person name="Gonzalez J."/>
            <person name="Henrissat B."/>
            <person name="Kuo A."/>
            <person name="Liang C."/>
            <person name="Lipzen A."/>
            <person name="Lutzoni F."/>
            <person name="Magnuson J."/>
            <person name="Mondo S."/>
            <person name="Nolan M."/>
            <person name="Ohm R."/>
            <person name="Pangilinan J."/>
            <person name="Park H.-J."/>
            <person name="Ramirez L."/>
            <person name="Alfaro M."/>
            <person name="Sun H."/>
            <person name="Tritt A."/>
            <person name="Yoshinaga Y."/>
            <person name="Zwiers L.-H."/>
            <person name="Turgeon B."/>
            <person name="Goodwin S."/>
            <person name="Spatafora J."/>
            <person name="Crous P."/>
            <person name="Grigoriev I."/>
        </authorList>
    </citation>
    <scope>NUCLEOTIDE SEQUENCE</scope>
    <source>
        <strain evidence="18">CBS 480.64</strain>
    </source>
</reference>
<feature type="coiled-coil region" evidence="15">
    <location>
        <begin position="281"/>
        <end position="343"/>
    </location>
</feature>
<evidence type="ECO:0000256" key="7">
    <source>
        <dbReference type="ARBA" id="ARBA00022723"/>
    </source>
</evidence>
<dbReference type="Gene3D" id="3.40.50.300">
    <property type="entry name" value="P-loop containing nucleotide triphosphate hydrolases"/>
    <property type="match status" value="2"/>
</dbReference>
<evidence type="ECO:0000256" key="16">
    <source>
        <dbReference type="SAM" id="MobiDB-lite"/>
    </source>
</evidence>
<dbReference type="GO" id="GO:0006302">
    <property type="term" value="P:double-strand break repair"/>
    <property type="evidence" value="ECO:0007669"/>
    <property type="project" value="InterPro"/>
</dbReference>
<comment type="similarity">
    <text evidence="4">Belongs to the SMC family. RAD50 subfamily.</text>
</comment>
<dbReference type="GO" id="GO:0003691">
    <property type="term" value="F:double-stranded telomeric DNA binding"/>
    <property type="evidence" value="ECO:0007669"/>
    <property type="project" value="TreeGrafter"/>
</dbReference>
<dbReference type="GO" id="GO:0070192">
    <property type="term" value="P:chromosome organization involved in meiotic cell cycle"/>
    <property type="evidence" value="ECO:0007669"/>
    <property type="project" value="TreeGrafter"/>
</dbReference>
<evidence type="ECO:0000256" key="5">
    <source>
        <dbReference type="ARBA" id="ARBA00017893"/>
    </source>
</evidence>
<evidence type="ECO:0000256" key="14">
    <source>
        <dbReference type="ARBA" id="ARBA00049360"/>
    </source>
</evidence>
<dbReference type="GO" id="GO:0051880">
    <property type="term" value="F:G-quadruplex DNA binding"/>
    <property type="evidence" value="ECO:0007669"/>
    <property type="project" value="TreeGrafter"/>
</dbReference>
<evidence type="ECO:0000256" key="6">
    <source>
        <dbReference type="ARBA" id="ARBA00022454"/>
    </source>
</evidence>
<comment type="catalytic activity">
    <reaction evidence="14">
        <text>ATP + H2O = ADP + phosphate + H(+)</text>
        <dbReference type="Rhea" id="RHEA:13065"/>
        <dbReference type="ChEBI" id="CHEBI:15377"/>
        <dbReference type="ChEBI" id="CHEBI:15378"/>
        <dbReference type="ChEBI" id="CHEBI:30616"/>
        <dbReference type="ChEBI" id="CHEBI:43474"/>
        <dbReference type="ChEBI" id="CHEBI:456216"/>
    </reaction>
</comment>
<dbReference type="GO" id="GO:0000794">
    <property type="term" value="C:condensed nuclear chromosome"/>
    <property type="evidence" value="ECO:0007669"/>
    <property type="project" value="TreeGrafter"/>
</dbReference>
<keyword evidence="10" id="KW-0862">Zinc</keyword>
<feature type="region of interest" description="Disordered" evidence="16">
    <location>
        <begin position="785"/>
        <end position="805"/>
    </location>
</feature>
<proteinExistence type="inferred from homology"/>
<evidence type="ECO:0000256" key="13">
    <source>
        <dbReference type="ARBA" id="ARBA00023242"/>
    </source>
</evidence>